<protein>
    <submittedName>
        <fullName evidence="3">Uncharacterized protein</fullName>
    </submittedName>
</protein>
<reference evidence="3 4" key="1">
    <citation type="submission" date="2015-12" db="EMBL/GenBank/DDBJ databases">
        <title>Draft genome sequence of Mesorhizobium sp. UFLA 01-765, a multitolerant efficient symbiont and plant-growth promoting strain isolated from Zn-mining soil using Leucaena leucocephala as a trap plant.</title>
        <authorList>
            <person name="Rangel W.M."/>
            <person name="Thijs S."/>
            <person name="Longatti S.M."/>
            <person name="Moreira F.M."/>
            <person name="Weyens N."/>
            <person name="Vangronsveld J."/>
            <person name="Van Hamme J.D."/>
            <person name="Bottos E.M."/>
            <person name="Rineau F."/>
        </authorList>
    </citation>
    <scope>NUCLEOTIDE SEQUENCE [LARGE SCALE GENOMIC DNA]</scope>
    <source>
        <strain evidence="3 4">UFLA 01-765</strain>
    </source>
</reference>
<name>A0A124GGT8_RHILI</name>
<keyword evidence="2" id="KW-0472">Membrane</keyword>
<feature type="region of interest" description="Disordered" evidence="1">
    <location>
        <begin position="69"/>
        <end position="89"/>
    </location>
</feature>
<gene>
    <name evidence="3" type="ORF">AU467_15660</name>
</gene>
<dbReference type="EMBL" id="LPWA01000068">
    <property type="protein sequence ID" value="KUM27817.1"/>
    <property type="molecule type" value="Genomic_DNA"/>
</dbReference>
<evidence type="ECO:0000313" key="4">
    <source>
        <dbReference type="Proteomes" id="UP000053176"/>
    </source>
</evidence>
<organism evidence="3 4">
    <name type="scientific">Rhizobium loti</name>
    <name type="common">Mesorhizobium loti</name>
    <dbReference type="NCBI Taxonomy" id="381"/>
    <lineage>
        <taxon>Bacteria</taxon>
        <taxon>Pseudomonadati</taxon>
        <taxon>Pseudomonadota</taxon>
        <taxon>Alphaproteobacteria</taxon>
        <taxon>Hyphomicrobiales</taxon>
        <taxon>Phyllobacteriaceae</taxon>
        <taxon>Mesorhizobium</taxon>
    </lineage>
</organism>
<comment type="caution">
    <text evidence="3">The sequence shown here is derived from an EMBL/GenBank/DDBJ whole genome shotgun (WGS) entry which is preliminary data.</text>
</comment>
<keyword evidence="2" id="KW-0812">Transmembrane</keyword>
<dbReference type="Proteomes" id="UP000053176">
    <property type="component" value="Unassembled WGS sequence"/>
</dbReference>
<dbReference type="AlphaFoldDB" id="A0A124GGT8"/>
<proteinExistence type="predicted"/>
<dbReference type="OrthoDB" id="7574866at2"/>
<evidence type="ECO:0000313" key="3">
    <source>
        <dbReference type="EMBL" id="KUM27817.1"/>
    </source>
</evidence>
<keyword evidence="2" id="KW-1133">Transmembrane helix</keyword>
<accession>A0A124GGT8</accession>
<evidence type="ECO:0000256" key="2">
    <source>
        <dbReference type="SAM" id="Phobius"/>
    </source>
</evidence>
<evidence type="ECO:0000256" key="1">
    <source>
        <dbReference type="SAM" id="MobiDB-lite"/>
    </source>
</evidence>
<feature type="transmembrane region" description="Helical" evidence="2">
    <location>
        <begin position="12"/>
        <end position="30"/>
    </location>
</feature>
<feature type="transmembrane region" description="Helical" evidence="2">
    <location>
        <begin position="36"/>
        <end position="59"/>
    </location>
</feature>
<sequence>MKRSSLHLLKGAGYLISTVSVVLLAIVSWSNASKDLLLTACLLAGAATSVAGMFCRWLSYEVEKRQEERFERPNDQAMKMPMADHGADG</sequence>